<protein>
    <submittedName>
        <fullName evidence="4">Glycosyltransferase involved in cell wall bisynthesis</fullName>
    </submittedName>
</protein>
<dbReference type="AlphaFoldDB" id="A0A1T4XE15"/>
<dbReference type="PANTHER" id="PTHR12526">
    <property type="entry name" value="GLYCOSYLTRANSFERASE"/>
    <property type="match status" value="1"/>
</dbReference>
<dbReference type="PANTHER" id="PTHR12526:SF622">
    <property type="entry name" value="GLYCOSYLTRANSFERASE (GROUP I)"/>
    <property type="match status" value="1"/>
</dbReference>
<name>A0A1T4XE15_9BACT</name>
<evidence type="ECO:0000313" key="5">
    <source>
        <dbReference type="Proteomes" id="UP000190027"/>
    </source>
</evidence>
<feature type="domain" description="Glycosyltransferase subfamily 4-like N-terminal" evidence="3">
    <location>
        <begin position="43"/>
        <end position="216"/>
    </location>
</feature>
<dbReference type="STRING" id="1121449.SAMN02745704_02072"/>
<dbReference type="EMBL" id="FUYC01000010">
    <property type="protein sequence ID" value="SKA87699.1"/>
    <property type="molecule type" value="Genomic_DNA"/>
</dbReference>
<organism evidence="4 5">
    <name type="scientific">Paucidesulfovibrio gracilis DSM 16080</name>
    <dbReference type="NCBI Taxonomy" id="1121449"/>
    <lineage>
        <taxon>Bacteria</taxon>
        <taxon>Pseudomonadati</taxon>
        <taxon>Thermodesulfobacteriota</taxon>
        <taxon>Desulfovibrionia</taxon>
        <taxon>Desulfovibrionales</taxon>
        <taxon>Desulfovibrionaceae</taxon>
        <taxon>Paucidesulfovibrio</taxon>
    </lineage>
</organism>
<evidence type="ECO:0000256" key="1">
    <source>
        <dbReference type="SAM" id="MobiDB-lite"/>
    </source>
</evidence>
<proteinExistence type="predicted"/>
<feature type="domain" description="Glycosyl transferase family 1" evidence="2">
    <location>
        <begin position="230"/>
        <end position="396"/>
    </location>
</feature>
<feature type="region of interest" description="Disordered" evidence="1">
    <location>
        <begin position="1"/>
        <end position="21"/>
    </location>
</feature>
<evidence type="ECO:0000259" key="2">
    <source>
        <dbReference type="Pfam" id="PF00534"/>
    </source>
</evidence>
<sequence length="427" mass="48327">MSNIGVLHSPNSQSDPQTPLRGLFLAPDRHPPDRVDVSILFFQEIAARGQRIDYLLQSAIPETRHRIIPLEQDAGRVFLAPTNPGTSFFSRLHKRLMDLRNDLRVFGLARKNRYDYIQVRDKFLSGLAGLLAARLTRTRFFFWMSYPMPDDDLEKVRQGGARYPLLYAIRGRFNGFLLYKVLLPAADHAFVQSEQMKRDLTAKGIDPAKMTPVPMGVADAAIPADPGQEEMDPDCVAYLGSLSRVRRMDMVIRAMAELVHRRPATRLLLVGEGDVPEDRKYLEKLAHELGISEHCEFTGFLPLEQAWARIRSASVCLSPFYPLPLLLSTSPTKLVEYMALARPVVATDHPEQRLVLEQSGAGLCTPFEPEPFARAVQTLLDDPNRAREMGRKGREWMVNNRVYSRIADRLQQVYEQQCRTESAGGKA</sequence>
<accession>A0A1T4XE15</accession>
<keyword evidence="5" id="KW-1185">Reference proteome</keyword>
<keyword evidence="4" id="KW-0808">Transferase</keyword>
<dbReference type="Pfam" id="PF13579">
    <property type="entry name" value="Glyco_trans_4_4"/>
    <property type="match status" value="1"/>
</dbReference>
<evidence type="ECO:0000259" key="3">
    <source>
        <dbReference type="Pfam" id="PF13579"/>
    </source>
</evidence>
<dbReference type="CDD" id="cd03794">
    <property type="entry name" value="GT4_WbuB-like"/>
    <property type="match status" value="1"/>
</dbReference>
<dbReference type="GO" id="GO:0016757">
    <property type="term" value="F:glycosyltransferase activity"/>
    <property type="evidence" value="ECO:0007669"/>
    <property type="project" value="InterPro"/>
</dbReference>
<dbReference type="OrthoDB" id="9815351at2"/>
<dbReference type="RefSeq" id="WP_078717623.1">
    <property type="nucleotide sequence ID" value="NZ_FUYC01000010.1"/>
</dbReference>
<dbReference type="InterPro" id="IPR028098">
    <property type="entry name" value="Glyco_trans_4-like_N"/>
</dbReference>
<evidence type="ECO:0000313" key="4">
    <source>
        <dbReference type="EMBL" id="SKA87699.1"/>
    </source>
</evidence>
<dbReference type="Gene3D" id="3.40.50.2000">
    <property type="entry name" value="Glycogen Phosphorylase B"/>
    <property type="match status" value="2"/>
</dbReference>
<dbReference type="SUPFAM" id="SSF53756">
    <property type="entry name" value="UDP-Glycosyltransferase/glycogen phosphorylase"/>
    <property type="match status" value="1"/>
</dbReference>
<reference evidence="4 5" key="1">
    <citation type="submission" date="2017-02" db="EMBL/GenBank/DDBJ databases">
        <authorList>
            <person name="Peterson S.W."/>
        </authorList>
    </citation>
    <scope>NUCLEOTIDE SEQUENCE [LARGE SCALE GENOMIC DNA]</scope>
    <source>
        <strain evidence="4 5">DSM 16080</strain>
    </source>
</reference>
<dbReference type="Proteomes" id="UP000190027">
    <property type="component" value="Unassembled WGS sequence"/>
</dbReference>
<dbReference type="Pfam" id="PF00534">
    <property type="entry name" value="Glycos_transf_1"/>
    <property type="match status" value="1"/>
</dbReference>
<feature type="compositionally biased region" description="Polar residues" evidence="1">
    <location>
        <begin position="1"/>
        <end position="17"/>
    </location>
</feature>
<dbReference type="InterPro" id="IPR001296">
    <property type="entry name" value="Glyco_trans_1"/>
</dbReference>
<gene>
    <name evidence="4" type="ORF">SAMN02745704_02072</name>
</gene>